<evidence type="ECO:0000256" key="2">
    <source>
        <dbReference type="ARBA" id="ARBA00022723"/>
    </source>
</evidence>
<dbReference type="PROSITE" id="PS00463">
    <property type="entry name" value="ZN2_CY6_FUNGAL_1"/>
    <property type="match status" value="1"/>
</dbReference>
<keyword evidence="3" id="KW-0805">Transcription regulation</keyword>
<dbReference type="Pfam" id="PF00172">
    <property type="entry name" value="Zn_clus"/>
    <property type="match status" value="1"/>
</dbReference>
<dbReference type="PANTHER" id="PTHR47338:SF29">
    <property type="entry name" value="ZN(2)-C6 FUNGAL-TYPE DOMAIN-CONTAINING PROTEIN"/>
    <property type="match status" value="1"/>
</dbReference>
<evidence type="ECO:0000313" key="9">
    <source>
        <dbReference type="Proteomes" id="UP000518752"/>
    </source>
</evidence>
<dbReference type="InterPro" id="IPR036864">
    <property type="entry name" value="Zn2-C6_fun-type_DNA-bd_sf"/>
</dbReference>
<dbReference type="Proteomes" id="UP000518752">
    <property type="component" value="Unassembled WGS sequence"/>
</dbReference>
<dbReference type="CDD" id="cd12148">
    <property type="entry name" value="fungal_TF_MHR"/>
    <property type="match status" value="1"/>
</dbReference>
<organism evidence="8 9">
    <name type="scientific">Collybiopsis confluens</name>
    <dbReference type="NCBI Taxonomy" id="2823264"/>
    <lineage>
        <taxon>Eukaryota</taxon>
        <taxon>Fungi</taxon>
        <taxon>Dikarya</taxon>
        <taxon>Basidiomycota</taxon>
        <taxon>Agaricomycotina</taxon>
        <taxon>Agaricomycetes</taxon>
        <taxon>Agaricomycetidae</taxon>
        <taxon>Agaricales</taxon>
        <taxon>Marasmiineae</taxon>
        <taxon>Omphalotaceae</taxon>
        <taxon>Collybiopsis</taxon>
    </lineage>
</organism>
<evidence type="ECO:0000256" key="4">
    <source>
        <dbReference type="ARBA" id="ARBA00023163"/>
    </source>
</evidence>
<dbReference type="SMART" id="SM00066">
    <property type="entry name" value="GAL4"/>
    <property type="match status" value="1"/>
</dbReference>
<dbReference type="GO" id="GO:0008270">
    <property type="term" value="F:zinc ion binding"/>
    <property type="evidence" value="ECO:0007669"/>
    <property type="project" value="InterPro"/>
</dbReference>
<accession>A0A8H5HN41</accession>
<protein>
    <recommendedName>
        <fullName evidence="7">Zn(2)-C6 fungal-type domain-containing protein</fullName>
    </recommendedName>
</protein>
<dbReference type="GO" id="GO:0005634">
    <property type="term" value="C:nucleus"/>
    <property type="evidence" value="ECO:0007669"/>
    <property type="project" value="UniProtKB-SubCell"/>
</dbReference>
<evidence type="ECO:0000256" key="5">
    <source>
        <dbReference type="ARBA" id="ARBA00023242"/>
    </source>
</evidence>
<evidence type="ECO:0000259" key="7">
    <source>
        <dbReference type="PROSITE" id="PS50048"/>
    </source>
</evidence>
<keyword evidence="4" id="KW-0804">Transcription</keyword>
<dbReference type="CDD" id="cd00067">
    <property type="entry name" value="GAL4"/>
    <property type="match status" value="1"/>
</dbReference>
<sequence>MDPSLAPGTACLRCRLRKIKCSRSKPTCAQCKWAGVADDCEYIGRSQRSTISMLQADVDRLQARIRELERKSSPETGRSRPSGRPHLRQRHQDPLEPPAQIRKHLTDLFFESTNELSFSLNITRCRDSVLLPIHPDNHHTRPSTALRSMIYDSSLKQLTESHLAFALRELASPDYSRLHPYKLVHAIQAEVLLARYLISTGKVIEGGYHISRAKAMGIWGGFGKIRSNQPPLQSSTDTASTPLPPSADAIEEGDRIMIFWTVFTLDGLWAVMLDVAGTGTVCDKVSGRHLDTPWPQEPEVYEQGGNFLPEGYSYTTANFLHGIPTLDQGNSTQAMLAKAAYCWECAADLAREYPKIESSERYTEFMNLYNQRRRWIENFLSTMTVPNDVPNRTPEKMVRLLQAHSIAYAAYIQILRVPAHGYADAATRTQSIISSAQKIVKLIGSPFLTNLVYVILVESCRTHWNPEIIEDLRHGLTVMSSFSNTCEFMNDWTPIENCFEQMQAAFATINGRVGGDDAGR</sequence>
<evidence type="ECO:0000256" key="1">
    <source>
        <dbReference type="ARBA" id="ARBA00004123"/>
    </source>
</evidence>
<dbReference type="EMBL" id="JAACJN010000036">
    <property type="protein sequence ID" value="KAF5386413.1"/>
    <property type="molecule type" value="Genomic_DNA"/>
</dbReference>
<dbReference type="Gene3D" id="4.10.240.10">
    <property type="entry name" value="Zn(2)-C6 fungal-type DNA-binding domain"/>
    <property type="match status" value="1"/>
</dbReference>
<dbReference type="InterPro" id="IPR001138">
    <property type="entry name" value="Zn2Cys6_DnaBD"/>
</dbReference>
<evidence type="ECO:0000313" key="8">
    <source>
        <dbReference type="EMBL" id="KAF5386413.1"/>
    </source>
</evidence>
<dbReference type="OrthoDB" id="2309723at2759"/>
<comment type="subcellular location">
    <subcellularLocation>
        <location evidence="1">Nucleus</location>
    </subcellularLocation>
</comment>
<dbReference type="GO" id="GO:0000981">
    <property type="term" value="F:DNA-binding transcription factor activity, RNA polymerase II-specific"/>
    <property type="evidence" value="ECO:0007669"/>
    <property type="project" value="InterPro"/>
</dbReference>
<dbReference type="AlphaFoldDB" id="A0A8H5HN41"/>
<feature type="region of interest" description="Disordered" evidence="6">
    <location>
        <begin position="67"/>
        <end position="98"/>
    </location>
</feature>
<name>A0A8H5HN41_9AGAR</name>
<keyword evidence="5" id="KW-0539">Nucleus</keyword>
<dbReference type="PANTHER" id="PTHR47338">
    <property type="entry name" value="ZN(II)2CYS6 TRANSCRIPTION FACTOR (EUROFUNG)-RELATED"/>
    <property type="match status" value="1"/>
</dbReference>
<evidence type="ECO:0000256" key="3">
    <source>
        <dbReference type="ARBA" id="ARBA00023015"/>
    </source>
</evidence>
<dbReference type="SUPFAM" id="SSF57701">
    <property type="entry name" value="Zn2/Cys6 DNA-binding domain"/>
    <property type="match status" value="1"/>
</dbReference>
<keyword evidence="2" id="KW-0479">Metal-binding</keyword>
<feature type="domain" description="Zn(2)-C6 fungal-type" evidence="7">
    <location>
        <begin position="10"/>
        <end position="42"/>
    </location>
</feature>
<dbReference type="InterPro" id="IPR050815">
    <property type="entry name" value="TF_fung"/>
</dbReference>
<evidence type="ECO:0000256" key="6">
    <source>
        <dbReference type="SAM" id="MobiDB-lite"/>
    </source>
</evidence>
<reference evidence="8 9" key="1">
    <citation type="journal article" date="2020" name="ISME J.">
        <title>Uncovering the hidden diversity of litter-decomposition mechanisms in mushroom-forming fungi.</title>
        <authorList>
            <person name="Floudas D."/>
            <person name="Bentzer J."/>
            <person name="Ahren D."/>
            <person name="Johansson T."/>
            <person name="Persson P."/>
            <person name="Tunlid A."/>
        </authorList>
    </citation>
    <scope>NUCLEOTIDE SEQUENCE [LARGE SCALE GENOMIC DNA]</scope>
    <source>
        <strain evidence="8 9">CBS 406.79</strain>
    </source>
</reference>
<keyword evidence="9" id="KW-1185">Reference proteome</keyword>
<dbReference type="PROSITE" id="PS50048">
    <property type="entry name" value="ZN2_CY6_FUNGAL_2"/>
    <property type="match status" value="1"/>
</dbReference>
<proteinExistence type="predicted"/>
<comment type="caution">
    <text evidence="8">The sequence shown here is derived from an EMBL/GenBank/DDBJ whole genome shotgun (WGS) entry which is preliminary data.</text>
</comment>
<gene>
    <name evidence="8" type="ORF">D9757_006674</name>
</gene>